<keyword evidence="1" id="KW-0732">Signal</keyword>
<dbReference type="EMBL" id="OUUW01000015">
    <property type="protein sequence ID" value="SPP88677.1"/>
    <property type="molecule type" value="Genomic_DNA"/>
</dbReference>
<dbReference type="STRING" id="7266.A0A3B0K338"/>
<accession>A0A3B0K338</accession>
<dbReference type="Proteomes" id="UP000268350">
    <property type="component" value="Unassembled WGS sequence"/>
</dbReference>
<keyword evidence="3" id="KW-1185">Reference proteome</keyword>
<feature type="signal peptide" evidence="1">
    <location>
        <begin position="1"/>
        <end position="20"/>
    </location>
</feature>
<proteinExistence type="predicted"/>
<reference evidence="3" key="1">
    <citation type="submission" date="2018-01" db="EMBL/GenBank/DDBJ databases">
        <authorList>
            <person name="Alioto T."/>
            <person name="Alioto T."/>
        </authorList>
    </citation>
    <scope>NUCLEOTIDE SEQUENCE [LARGE SCALE GENOMIC DNA]</scope>
</reference>
<name>A0A3B0K338_DROGU</name>
<organism evidence="2 3">
    <name type="scientific">Drosophila guanche</name>
    <name type="common">Fruit fly</name>
    <dbReference type="NCBI Taxonomy" id="7266"/>
    <lineage>
        <taxon>Eukaryota</taxon>
        <taxon>Metazoa</taxon>
        <taxon>Ecdysozoa</taxon>
        <taxon>Arthropoda</taxon>
        <taxon>Hexapoda</taxon>
        <taxon>Insecta</taxon>
        <taxon>Pterygota</taxon>
        <taxon>Neoptera</taxon>
        <taxon>Endopterygota</taxon>
        <taxon>Diptera</taxon>
        <taxon>Brachycera</taxon>
        <taxon>Muscomorpha</taxon>
        <taxon>Ephydroidea</taxon>
        <taxon>Drosophilidae</taxon>
        <taxon>Drosophila</taxon>
        <taxon>Sophophora</taxon>
    </lineage>
</organism>
<gene>
    <name evidence="2" type="ORF">DGUA_6G018935</name>
</gene>
<evidence type="ECO:0000256" key="1">
    <source>
        <dbReference type="SAM" id="SignalP"/>
    </source>
</evidence>
<protein>
    <submittedName>
        <fullName evidence="2">Blast:Tenascin</fullName>
    </submittedName>
</protein>
<dbReference type="PANTHER" id="PTHR39069:SF4">
    <property type="entry name" value="LD24340P"/>
    <property type="match status" value="1"/>
</dbReference>
<evidence type="ECO:0000313" key="2">
    <source>
        <dbReference type="EMBL" id="SPP88677.1"/>
    </source>
</evidence>
<sequence length="341" mass="37814">MQIMYYCGLIVLLLAGYCLAEELLELSCTSDVQCHQFERGRCLNSTCHCTARDSGERVDCRPMEQKVTNIIGGHCPCLQPHAECNKKLDQCTCSSGFLPSEDKRRCVAERVPLDERCEFHRQCQLSDKFSSCHSSQNRCLCRTNFESHQGRCLAVLESNCVNDTDCGSCGASLCLPKLKKCGCAVNYVHNRNMTMCITGSDYGDGCESSTACQVSLGAGGQCQDHRCTCRSTHYPRMVANTSPKEEETVDSHQLKRISCEPTVPFGAYCRIDSDCQMHPLMAEDAEQPLPPSAMECKWGECRCTAHHSVRDNQCVRESGGSTSIPSTLWVGLLIHTSLILY</sequence>
<dbReference type="PANTHER" id="PTHR39069">
    <property type="entry name" value="ECDYSONE-INDUCIBLE GENE E1, ISOFORM A"/>
    <property type="match status" value="1"/>
</dbReference>
<evidence type="ECO:0000313" key="3">
    <source>
        <dbReference type="Proteomes" id="UP000268350"/>
    </source>
</evidence>
<dbReference type="AlphaFoldDB" id="A0A3B0K338"/>
<feature type="chain" id="PRO_5017431355" evidence="1">
    <location>
        <begin position="21"/>
        <end position="341"/>
    </location>
</feature>
<dbReference type="OrthoDB" id="5912242at2759"/>